<feature type="compositionally biased region" description="Low complexity" evidence="1">
    <location>
        <begin position="27"/>
        <end position="61"/>
    </location>
</feature>
<feature type="compositionally biased region" description="Basic and acidic residues" evidence="1">
    <location>
        <begin position="125"/>
        <end position="143"/>
    </location>
</feature>
<protein>
    <submittedName>
        <fullName evidence="2">Uncharacterized protein</fullName>
    </submittedName>
</protein>
<dbReference type="EMBL" id="KB446535">
    <property type="protein sequence ID" value="EME48460.1"/>
    <property type="molecule type" value="Genomic_DNA"/>
</dbReference>
<sequence length="162" mass="17913">MRPQTWNRNSHLTVMTMSTGLPTKEVSTSSNSRPVTSPSSTPTKTLSESSNSSNPDASFDSWLNIQNGKIFSKPQPNHIVDPKRQSSFDDSDSDLSGDEELVETMPCGTKKLHPQMEDAVASFIEKQKAKGQGEGRSKEERGRSWRRRRDGAEGSGRSGHVY</sequence>
<feature type="region of interest" description="Disordered" evidence="1">
    <location>
        <begin position="1"/>
        <end position="162"/>
    </location>
</feature>
<proteinExistence type="predicted"/>
<evidence type="ECO:0000313" key="3">
    <source>
        <dbReference type="Proteomes" id="UP000016933"/>
    </source>
</evidence>
<feature type="compositionally biased region" description="Gly residues" evidence="1">
    <location>
        <begin position="153"/>
        <end position="162"/>
    </location>
</feature>
<feature type="compositionally biased region" description="Acidic residues" evidence="1">
    <location>
        <begin position="89"/>
        <end position="102"/>
    </location>
</feature>
<dbReference type="AlphaFoldDB" id="N1Q1E0"/>
<reference evidence="2 3" key="2">
    <citation type="journal article" date="2012" name="PLoS Pathog.">
        <title>Diverse lifestyles and strategies of plant pathogenesis encoded in the genomes of eighteen Dothideomycetes fungi.</title>
        <authorList>
            <person name="Ohm R.A."/>
            <person name="Feau N."/>
            <person name="Henrissat B."/>
            <person name="Schoch C.L."/>
            <person name="Horwitz B.A."/>
            <person name="Barry K.W."/>
            <person name="Condon B.J."/>
            <person name="Copeland A.C."/>
            <person name="Dhillon B."/>
            <person name="Glaser F."/>
            <person name="Hesse C.N."/>
            <person name="Kosti I."/>
            <person name="LaButti K."/>
            <person name="Lindquist E.A."/>
            <person name="Lucas S."/>
            <person name="Salamov A.A."/>
            <person name="Bradshaw R.E."/>
            <person name="Ciuffetti L."/>
            <person name="Hamelin R.C."/>
            <person name="Kema G.H.J."/>
            <person name="Lawrence C."/>
            <person name="Scott J.A."/>
            <person name="Spatafora J.W."/>
            <person name="Turgeon B.G."/>
            <person name="de Wit P.J.G.M."/>
            <person name="Zhong S."/>
            <person name="Goodwin S.B."/>
            <person name="Grigoriev I.V."/>
        </authorList>
    </citation>
    <scope>NUCLEOTIDE SEQUENCE [LARGE SCALE GENOMIC DNA]</scope>
    <source>
        <strain evidence="3">NZE10 / CBS 128990</strain>
    </source>
</reference>
<evidence type="ECO:0000256" key="1">
    <source>
        <dbReference type="SAM" id="MobiDB-lite"/>
    </source>
</evidence>
<gene>
    <name evidence="2" type="ORF">DOTSEDRAFT_29899</name>
</gene>
<keyword evidence="3" id="KW-1185">Reference proteome</keyword>
<feature type="compositionally biased region" description="Polar residues" evidence="1">
    <location>
        <begin position="1"/>
        <end position="21"/>
    </location>
</feature>
<dbReference type="Proteomes" id="UP000016933">
    <property type="component" value="Unassembled WGS sequence"/>
</dbReference>
<accession>N1Q1E0</accession>
<reference evidence="3" key="1">
    <citation type="journal article" date="2012" name="PLoS Genet.">
        <title>The genomes of the fungal plant pathogens Cladosporium fulvum and Dothistroma septosporum reveal adaptation to different hosts and lifestyles but also signatures of common ancestry.</title>
        <authorList>
            <person name="de Wit P.J.G.M."/>
            <person name="van der Burgt A."/>
            <person name="Oekmen B."/>
            <person name="Stergiopoulos I."/>
            <person name="Abd-Elsalam K.A."/>
            <person name="Aerts A.L."/>
            <person name="Bahkali A.H."/>
            <person name="Beenen H.G."/>
            <person name="Chettri P."/>
            <person name="Cox M.P."/>
            <person name="Datema E."/>
            <person name="de Vries R.P."/>
            <person name="Dhillon B."/>
            <person name="Ganley A.R."/>
            <person name="Griffiths S.A."/>
            <person name="Guo Y."/>
            <person name="Hamelin R.C."/>
            <person name="Henrissat B."/>
            <person name="Kabir M.S."/>
            <person name="Jashni M.K."/>
            <person name="Kema G."/>
            <person name="Klaubauf S."/>
            <person name="Lapidus A."/>
            <person name="Levasseur A."/>
            <person name="Lindquist E."/>
            <person name="Mehrabi R."/>
            <person name="Ohm R.A."/>
            <person name="Owen T.J."/>
            <person name="Salamov A."/>
            <person name="Schwelm A."/>
            <person name="Schijlen E."/>
            <person name="Sun H."/>
            <person name="van den Burg H.A."/>
            <person name="van Ham R.C.H.J."/>
            <person name="Zhang S."/>
            <person name="Goodwin S.B."/>
            <person name="Grigoriev I.V."/>
            <person name="Collemare J."/>
            <person name="Bradshaw R.E."/>
        </authorList>
    </citation>
    <scope>NUCLEOTIDE SEQUENCE [LARGE SCALE GENOMIC DNA]</scope>
    <source>
        <strain evidence="3">NZE10 / CBS 128990</strain>
    </source>
</reference>
<name>N1Q1E0_DOTSN</name>
<dbReference type="OMA" id="AWQRERM"/>
<evidence type="ECO:0000313" key="2">
    <source>
        <dbReference type="EMBL" id="EME48460.1"/>
    </source>
</evidence>
<dbReference type="HOGENOM" id="CLU_1635337_0_0_1"/>
<organism evidence="2 3">
    <name type="scientific">Dothistroma septosporum (strain NZE10 / CBS 128990)</name>
    <name type="common">Red band needle blight fungus</name>
    <name type="synonym">Mycosphaerella pini</name>
    <dbReference type="NCBI Taxonomy" id="675120"/>
    <lineage>
        <taxon>Eukaryota</taxon>
        <taxon>Fungi</taxon>
        <taxon>Dikarya</taxon>
        <taxon>Ascomycota</taxon>
        <taxon>Pezizomycotina</taxon>
        <taxon>Dothideomycetes</taxon>
        <taxon>Dothideomycetidae</taxon>
        <taxon>Mycosphaerellales</taxon>
        <taxon>Mycosphaerellaceae</taxon>
        <taxon>Dothistroma</taxon>
    </lineage>
</organism>